<dbReference type="InterPro" id="IPR003723">
    <property type="entry name" value="Precorrin-6x_reduct"/>
</dbReference>
<dbReference type="GO" id="GO:0009236">
    <property type="term" value="P:cobalamin biosynthetic process"/>
    <property type="evidence" value="ECO:0007669"/>
    <property type="project" value="UniProtKB-KW"/>
</dbReference>
<dbReference type="Proteomes" id="UP000724672">
    <property type="component" value="Unassembled WGS sequence"/>
</dbReference>
<reference evidence="4" key="1">
    <citation type="submission" date="2019-12" db="EMBL/GenBank/DDBJ databases">
        <title>Clostridiaceae gen. nov. sp. nov., isolated from sediment in Xinjiang, China.</title>
        <authorList>
            <person name="Zhang R."/>
        </authorList>
    </citation>
    <scope>NUCLEOTIDE SEQUENCE</scope>
    <source>
        <strain evidence="4">D2Q-11</strain>
    </source>
</reference>
<evidence type="ECO:0000313" key="5">
    <source>
        <dbReference type="Proteomes" id="UP000724672"/>
    </source>
</evidence>
<dbReference type="PROSITE" id="PS51014">
    <property type="entry name" value="COBK_CBIJ"/>
    <property type="match status" value="1"/>
</dbReference>
<sequence>MILVLSGTQDGRDIVVKLLEQGYSVLATTATEYGGKLFKNHPMLDTISQRLDENDMEKIIDENDIKILIDATHPYASEASKNAMKAANIKNISYLRFEREKINVKGIRRFSDYDEIIKFLQNKSGNILLTTGSNNLDKFKIVPFKERLYIRVLPTHNVIKKCNDLGFLPKQILGLQGPFSSEFNRAIYEFYKIDYIVTKDSGKVGGTYEKIKSALDMNVEVLLINRPSINYTNVATNIEDLLKSIKNIGGKL</sequence>
<evidence type="ECO:0000256" key="3">
    <source>
        <dbReference type="ARBA" id="ARBA00023002"/>
    </source>
</evidence>
<organism evidence="4 5">
    <name type="scientific">Anaeromonas frigoriresistens</name>
    <dbReference type="NCBI Taxonomy" id="2683708"/>
    <lineage>
        <taxon>Bacteria</taxon>
        <taxon>Bacillati</taxon>
        <taxon>Bacillota</taxon>
        <taxon>Tissierellia</taxon>
        <taxon>Tissierellales</taxon>
        <taxon>Thermohalobacteraceae</taxon>
        <taxon>Anaeromonas</taxon>
    </lineage>
</organism>
<dbReference type="PANTHER" id="PTHR36925:SF1">
    <property type="entry name" value="COBALT-PRECORRIN-6A REDUCTASE"/>
    <property type="match status" value="1"/>
</dbReference>
<dbReference type="Pfam" id="PF02571">
    <property type="entry name" value="CbiJ"/>
    <property type="match status" value="1"/>
</dbReference>
<dbReference type="AlphaFoldDB" id="A0A942V236"/>
<accession>A0A942V236</accession>
<dbReference type="NCBIfam" id="TIGR00715">
    <property type="entry name" value="precor6x_red"/>
    <property type="match status" value="1"/>
</dbReference>
<dbReference type="EMBL" id="WSFT01000036">
    <property type="protein sequence ID" value="MBS4538577.1"/>
    <property type="molecule type" value="Genomic_DNA"/>
</dbReference>
<dbReference type="EC" id="1.3.1.106" evidence="4"/>
<protein>
    <submittedName>
        <fullName evidence="4">Cobalt-precorrin-6A reductase</fullName>
        <ecNumber evidence="4">1.3.1.106</ecNumber>
    </submittedName>
</protein>
<comment type="pathway">
    <text evidence="1">Cofactor biosynthesis; adenosylcobalamin biosynthesis.</text>
</comment>
<name>A0A942V236_9FIRM</name>
<comment type="caution">
    <text evidence="4">The sequence shown here is derived from an EMBL/GenBank/DDBJ whole genome shotgun (WGS) entry which is preliminary data.</text>
</comment>
<keyword evidence="3 4" id="KW-0560">Oxidoreductase</keyword>
<keyword evidence="5" id="KW-1185">Reference proteome</keyword>
<evidence type="ECO:0000256" key="1">
    <source>
        <dbReference type="ARBA" id="ARBA00004953"/>
    </source>
</evidence>
<proteinExistence type="predicted"/>
<evidence type="ECO:0000313" key="4">
    <source>
        <dbReference type="EMBL" id="MBS4538577.1"/>
    </source>
</evidence>
<keyword evidence="2" id="KW-0169">Cobalamin biosynthesis</keyword>
<dbReference type="PANTHER" id="PTHR36925">
    <property type="entry name" value="COBALT-PRECORRIN-6A REDUCTASE"/>
    <property type="match status" value="1"/>
</dbReference>
<evidence type="ECO:0000256" key="2">
    <source>
        <dbReference type="ARBA" id="ARBA00022573"/>
    </source>
</evidence>
<dbReference type="NCBIfam" id="NF005970">
    <property type="entry name" value="PRK08057.1-4"/>
    <property type="match status" value="1"/>
</dbReference>
<gene>
    <name evidence="4" type="ORF">GOQ27_08885</name>
</gene>
<dbReference type="GO" id="GO:0016994">
    <property type="term" value="F:precorrin-6A reductase activity"/>
    <property type="evidence" value="ECO:0007669"/>
    <property type="project" value="InterPro"/>
</dbReference>
<dbReference type="RefSeq" id="WP_203366499.1">
    <property type="nucleotide sequence ID" value="NZ_WSFT01000036.1"/>
</dbReference>